<organism evidence="2 3">
    <name type="scientific">Aspergillus parasiticus</name>
    <dbReference type="NCBI Taxonomy" id="5067"/>
    <lineage>
        <taxon>Eukaryota</taxon>
        <taxon>Fungi</taxon>
        <taxon>Dikarya</taxon>
        <taxon>Ascomycota</taxon>
        <taxon>Pezizomycotina</taxon>
        <taxon>Eurotiomycetes</taxon>
        <taxon>Eurotiomycetidae</taxon>
        <taxon>Eurotiales</taxon>
        <taxon>Aspergillaceae</taxon>
        <taxon>Aspergillus</taxon>
        <taxon>Aspergillus subgen. Circumdati</taxon>
    </lineage>
</organism>
<reference evidence="2 3" key="1">
    <citation type="submission" date="2019-04" db="EMBL/GenBank/DDBJ databases">
        <title>Fungal friends and foes A comparative genomics study of 23 Aspergillus species from section Flavi.</title>
        <authorList>
            <consortium name="DOE Joint Genome Institute"/>
            <person name="Kjaerbolling I."/>
            <person name="Vesth T.C."/>
            <person name="Frisvad J.C."/>
            <person name="Nybo J.L."/>
            <person name="Theobald S."/>
            <person name="Kildgaard S."/>
            <person name="Petersen T.I."/>
            <person name="Kuo A."/>
            <person name="Sato A."/>
            <person name="Lyhne E.K."/>
            <person name="Kogle M.E."/>
            <person name="Wiebenga A."/>
            <person name="Kun R.S."/>
            <person name="Lubbers R.J."/>
            <person name="Makela M.R."/>
            <person name="Barry K."/>
            <person name="Chovatia M."/>
            <person name="Clum A."/>
            <person name="Daum C."/>
            <person name="Haridas S."/>
            <person name="He G."/>
            <person name="LaButti K."/>
            <person name="Lipzen A."/>
            <person name="Mondo S."/>
            <person name="Pangilinan J."/>
            <person name="Riley R."/>
            <person name="Salamov A."/>
            <person name="Simmons B.A."/>
            <person name="Magnuson J.K."/>
            <person name="Henrissat B."/>
            <person name="Mortensen U.H."/>
            <person name="Larsen T.O."/>
            <person name="De vries R.P."/>
            <person name="Grigoriev I.V."/>
            <person name="Machida M."/>
            <person name="Baker S.E."/>
            <person name="Andersen M.R."/>
        </authorList>
    </citation>
    <scope>NUCLEOTIDE SEQUENCE [LARGE SCALE GENOMIC DNA]</scope>
    <source>
        <strain evidence="2 3">CBS 117618</strain>
    </source>
</reference>
<keyword evidence="3" id="KW-1185">Reference proteome</keyword>
<name>A0A5N6D5W1_ASPPA</name>
<sequence>MELRPASLEGYDISNGRLHSHSQDPYKVNLGVAFYGPSFFSILPIFISRCLLAFRVASFSLSLFFFSFPFFATLYICGVGNDE</sequence>
<proteinExistence type="predicted"/>
<protein>
    <submittedName>
        <fullName evidence="2">Uncharacterized protein</fullName>
    </submittedName>
</protein>
<accession>A0A5N6D5W1</accession>
<gene>
    <name evidence="2" type="ORF">BDV34DRAFT_11862</name>
</gene>
<dbReference type="AlphaFoldDB" id="A0A5N6D5W1"/>
<dbReference type="VEuPathDB" id="FungiDB:BDV34DRAFT_11862"/>
<keyword evidence="1" id="KW-1133">Transmembrane helix</keyword>
<evidence type="ECO:0000256" key="1">
    <source>
        <dbReference type="SAM" id="Phobius"/>
    </source>
</evidence>
<feature type="transmembrane region" description="Helical" evidence="1">
    <location>
        <begin position="61"/>
        <end position="81"/>
    </location>
</feature>
<evidence type="ECO:0000313" key="2">
    <source>
        <dbReference type="EMBL" id="KAB8200604.1"/>
    </source>
</evidence>
<keyword evidence="1" id="KW-0812">Transmembrane</keyword>
<keyword evidence="1" id="KW-0472">Membrane</keyword>
<dbReference type="Proteomes" id="UP000326532">
    <property type="component" value="Unassembled WGS sequence"/>
</dbReference>
<evidence type="ECO:0000313" key="3">
    <source>
        <dbReference type="Proteomes" id="UP000326532"/>
    </source>
</evidence>
<feature type="transmembrane region" description="Helical" evidence="1">
    <location>
        <begin position="32"/>
        <end position="54"/>
    </location>
</feature>
<dbReference type="EMBL" id="ML735039">
    <property type="protein sequence ID" value="KAB8200604.1"/>
    <property type="molecule type" value="Genomic_DNA"/>
</dbReference>